<organism evidence="1">
    <name type="scientific">freshwater metagenome</name>
    <dbReference type="NCBI Taxonomy" id="449393"/>
    <lineage>
        <taxon>unclassified sequences</taxon>
        <taxon>metagenomes</taxon>
        <taxon>ecological metagenomes</taxon>
    </lineage>
</organism>
<dbReference type="EMBL" id="CAEMXZ010000159">
    <property type="protein sequence ID" value="CAB4324501.1"/>
    <property type="molecule type" value="Genomic_DNA"/>
</dbReference>
<dbReference type="Pfam" id="PF09438">
    <property type="entry name" value="DUF2017"/>
    <property type="match status" value="1"/>
</dbReference>
<evidence type="ECO:0000313" key="1">
    <source>
        <dbReference type="EMBL" id="CAB4324501.1"/>
    </source>
</evidence>
<gene>
    <name evidence="1" type="ORF">UFOPK1392_02272</name>
</gene>
<protein>
    <submittedName>
        <fullName evidence="1">Unannotated protein</fullName>
    </submittedName>
</protein>
<reference evidence="1" key="1">
    <citation type="submission" date="2020-05" db="EMBL/GenBank/DDBJ databases">
        <authorList>
            <person name="Chiriac C."/>
            <person name="Salcher M."/>
            <person name="Ghai R."/>
            <person name="Kavagutti S V."/>
        </authorList>
    </citation>
    <scope>NUCLEOTIDE SEQUENCE</scope>
</reference>
<dbReference type="AlphaFoldDB" id="A0A6J5YJ69"/>
<sequence>MAFGLRRPFQPKGPDRFIVNLGDRERAVVKAVCEDLLGALDDPAAEPLLRRVYPVAHVTDATIDAAYQEMVHSDLVSSRRKALEQIVTTAEAKELDREQLESWMIGLNTVRLVLGTRLDVIEDSSPELEPDDPDLPAWAVYEFLGGVIESIVRSSVDTL</sequence>
<dbReference type="InterPro" id="IPR018561">
    <property type="entry name" value="AosR"/>
</dbReference>
<accession>A0A6J5YJ69</accession>
<proteinExistence type="predicted"/>
<name>A0A6J5YJ69_9ZZZZ</name>